<dbReference type="GO" id="GO:0000981">
    <property type="term" value="F:DNA-binding transcription factor activity, RNA polymerase II-specific"/>
    <property type="evidence" value="ECO:0007669"/>
    <property type="project" value="InterPro"/>
</dbReference>
<protein>
    <recommendedName>
        <fullName evidence="3">Zn(2)-C6 fungal-type domain-containing protein</fullName>
    </recommendedName>
</protein>
<feature type="region of interest" description="Disordered" evidence="2">
    <location>
        <begin position="547"/>
        <end position="566"/>
    </location>
</feature>
<accession>A0A9P4MBJ9</accession>
<dbReference type="PROSITE" id="PS50048">
    <property type="entry name" value="ZN2_CY6_FUNGAL_2"/>
    <property type="match status" value="1"/>
</dbReference>
<feature type="compositionally biased region" description="Polar residues" evidence="2">
    <location>
        <begin position="223"/>
        <end position="238"/>
    </location>
</feature>
<dbReference type="InterPro" id="IPR053181">
    <property type="entry name" value="EcdB-like_regulator"/>
</dbReference>
<dbReference type="Proteomes" id="UP000799772">
    <property type="component" value="Unassembled WGS sequence"/>
</dbReference>
<feature type="compositionally biased region" description="Polar residues" evidence="2">
    <location>
        <begin position="81"/>
        <end position="94"/>
    </location>
</feature>
<feature type="compositionally biased region" description="Polar residues" evidence="2">
    <location>
        <begin position="643"/>
        <end position="680"/>
    </location>
</feature>
<organism evidence="4 5">
    <name type="scientific">Rhizodiscina lignyota</name>
    <dbReference type="NCBI Taxonomy" id="1504668"/>
    <lineage>
        <taxon>Eukaryota</taxon>
        <taxon>Fungi</taxon>
        <taxon>Dikarya</taxon>
        <taxon>Ascomycota</taxon>
        <taxon>Pezizomycotina</taxon>
        <taxon>Dothideomycetes</taxon>
        <taxon>Pleosporomycetidae</taxon>
        <taxon>Aulographales</taxon>
        <taxon>Rhizodiscinaceae</taxon>
        <taxon>Rhizodiscina</taxon>
    </lineage>
</organism>
<feature type="compositionally biased region" description="Polar residues" evidence="2">
    <location>
        <begin position="112"/>
        <end position="125"/>
    </location>
</feature>
<dbReference type="InterPro" id="IPR001138">
    <property type="entry name" value="Zn2Cys6_DnaBD"/>
</dbReference>
<feature type="compositionally biased region" description="Basic and acidic residues" evidence="2">
    <location>
        <begin position="320"/>
        <end position="331"/>
    </location>
</feature>
<dbReference type="CDD" id="cd12148">
    <property type="entry name" value="fungal_TF_MHR"/>
    <property type="match status" value="1"/>
</dbReference>
<feature type="compositionally biased region" description="Basic and acidic residues" evidence="2">
    <location>
        <begin position="457"/>
        <end position="467"/>
    </location>
</feature>
<feature type="region of interest" description="Disordered" evidence="2">
    <location>
        <begin position="452"/>
        <end position="489"/>
    </location>
</feature>
<dbReference type="SMART" id="SM00066">
    <property type="entry name" value="GAL4"/>
    <property type="match status" value="1"/>
</dbReference>
<dbReference type="AlphaFoldDB" id="A0A9P4MBJ9"/>
<dbReference type="Pfam" id="PF00172">
    <property type="entry name" value="Zn_clus"/>
    <property type="match status" value="1"/>
</dbReference>
<feature type="domain" description="Zn(2)-C6 fungal-type" evidence="3">
    <location>
        <begin position="249"/>
        <end position="278"/>
    </location>
</feature>
<gene>
    <name evidence="4" type="ORF">NA57DRAFT_53437</name>
</gene>
<dbReference type="InterPro" id="IPR036864">
    <property type="entry name" value="Zn2-C6_fun-type_DNA-bd_sf"/>
</dbReference>
<feature type="compositionally biased region" description="Basic and acidic residues" evidence="2">
    <location>
        <begin position="1"/>
        <end position="13"/>
    </location>
</feature>
<dbReference type="EMBL" id="ML978123">
    <property type="protein sequence ID" value="KAF2101472.1"/>
    <property type="molecule type" value="Genomic_DNA"/>
</dbReference>
<comment type="caution">
    <text evidence="4">The sequence shown here is derived from an EMBL/GenBank/DDBJ whole genome shotgun (WGS) entry which is preliminary data.</text>
</comment>
<evidence type="ECO:0000313" key="4">
    <source>
        <dbReference type="EMBL" id="KAF2101472.1"/>
    </source>
</evidence>
<dbReference type="CDD" id="cd00067">
    <property type="entry name" value="GAL4"/>
    <property type="match status" value="1"/>
</dbReference>
<dbReference type="PANTHER" id="PTHR47785:SF4">
    <property type="entry name" value="ZN(II)2CYS6 TRANSCRIPTION FACTOR (EUROFUNG)"/>
    <property type="match status" value="1"/>
</dbReference>
<feature type="compositionally biased region" description="Polar residues" evidence="2">
    <location>
        <begin position="374"/>
        <end position="401"/>
    </location>
</feature>
<feature type="region of interest" description="Disordered" evidence="2">
    <location>
        <begin position="306"/>
        <end position="413"/>
    </location>
</feature>
<dbReference type="Gene3D" id="4.10.240.10">
    <property type="entry name" value="Zn(2)-C6 fungal-type DNA-binding domain"/>
    <property type="match status" value="1"/>
</dbReference>
<reference evidence="4" key="1">
    <citation type="journal article" date="2020" name="Stud. Mycol.">
        <title>101 Dothideomycetes genomes: a test case for predicting lifestyles and emergence of pathogens.</title>
        <authorList>
            <person name="Haridas S."/>
            <person name="Albert R."/>
            <person name="Binder M."/>
            <person name="Bloem J."/>
            <person name="Labutti K."/>
            <person name="Salamov A."/>
            <person name="Andreopoulos B."/>
            <person name="Baker S."/>
            <person name="Barry K."/>
            <person name="Bills G."/>
            <person name="Bluhm B."/>
            <person name="Cannon C."/>
            <person name="Castanera R."/>
            <person name="Culley D."/>
            <person name="Daum C."/>
            <person name="Ezra D."/>
            <person name="Gonzalez J."/>
            <person name="Henrissat B."/>
            <person name="Kuo A."/>
            <person name="Liang C."/>
            <person name="Lipzen A."/>
            <person name="Lutzoni F."/>
            <person name="Magnuson J."/>
            <person name="Mondo S."/>
            <person name="Nolan M."/>
            <person name="Ohm R."/>
            <person name="Pangilinan J."/>
            <person name="Park H.-J."/>
            <person name="Ramirez L."/>
            <person name="Alfaro M."/>
            <person name="Sun H."/>
            <person name="Tritt A."/>
            <person name="Yoshinaga Y."/>
            <person name="Zwiers L.-H."/>
            <person name="Turgeon B."/>
            <person name="Goodwin S."/>
            <person name="Spatafora J."/>
            <person name="Crous P."/>
            <person name="Grigoriev I."/>
        </authorList>
    </citation>
    <scope>NUCLEOTIDE SEQUENCE</scope>
    <source>
        <strain evidence="4">CBS 133067</strain>
    </source>
</reference>
<feature type="region of interest" description="Disordered" evidence="2">
    <location>
        <begin position="627"/>
        <end position="687"/>
    </location>
</feature>
<keyword evidence="5" id="KW-1185">Reference proteome</keyword>
<feature type="compositionally biased region" description="Low complexity" evidence="2">
    <location>
        <begin position="556"/>
        <end position="566"/>
    </location>
</feature>
<dbReference type="PANTHER" id="PTHR47785">
    <property type="entry name" value="ZN(II)2CYS6 TRANSCRIPTION FACTOR (EUROFUNG)-RELATED-RELATED"/>
    <property type="match status" value="1"/>
</dbReference>
<dbReference type="GO" id="GO:0008270">
    <property type="term" value="F:zinc ion binding"/>
    <property type="evidence" value="ECO:0007669"/>
    <property type="project" value="InterPro"/>
</dbReference>
<dbReference type="PROSITE" id="PS00463">
    <property type="entry name" value="ZN2_CY6_FUNGAL_1"/>
    <property type="match status" value="1"/>
</dbReference>
<proteinExistence type="predicted"/>
<evidence type="ECO:0000259" key="3">
    <source>
        <dbReference type="PROSITE" id="PS50048"/>
    </source>
</evidence>
<feature type="region of interest" description="Disordered" evidence="2">
    <location>
        <begin position="1094"/>
        <end position="1115"/>
    </location>
</feature>
<sequence>MDPGDQDAKHPHLEQTPPSRQFESHPHRPYPHQQVGSVHAVSHQGHLTLPLPLSQARPSGPQPPLYGSSRQPAGPPRAFPHTNNSNSPPAGTTHSDPRYSSAGPPTHGVATSYPQRSYSVDSGVQRSAPLPVHPGGEGRQPVSAGGLQSSVDSGGPMDHHNPHGQPYGEHPPPNGMVHGTPHGMPILPHGEQYQQHPHHQQPGPPHQVAHGYGHPQPQFAGPQYSQAPYTHHQAQQSVPRKKANRAQQACQQCRNRKQKCDEQRPCAFCEKEGLPCEYKETQPPKQDRTQLDILERVTNIEQMMKEMQAGQGGTKRKHSLIRDTGEDESPRHAKSPTTSSQKAEEFEYGESEDTNVPPGSAVSENIPSMEANFAQPTNHVPTGYSSTFAEGQHQEPANTSEGLGGMPSDHTTSVDHLRTWPYIKNFYRESHHQNEPTVTKHEYMQGWLRVNGIGQTGDEKGKEEKPQINEPIAPSPASDDSNVVENDEICGGPLTDGYLRLDERTVRTLEDSYFRNFHILHPFLDRSRFKKMLESFIVHYAAPGPPYSSPHHMDSTDTSGGSTSSRMSRFGGEGYGSPYTNSFAEDFGHFPRHRPIARTLNNAIVLLVLALGRIALYKSQKLPGPASAGTSVAYSHTPPRSAASPSGSIRPSPTVSRATMSMTPSPHMSGAPSDSMSRAPSNDGLPMPVKKEARNIDIIPGLAYFAEAQDTIYLFASVPNRGDELLQVWAFILAGLYMGQLARVMESFFWVDKACKAWLRLKEKFNKADLNDYRSKDKNIDLVKLAFWTCLQLESDIRAELNFDDPKIGRFEDEIGLPNNVFEDVTSADTTDAHDVYIFYSLQIQLRKILNQTHSLVYRKKKEKPEYTNEQVFSPGSSGSILENLEDLRAFINKSGKPQSLRGWSDDNPTSPDINVSRIRGKYYGARYIILRPFLFHAIKNMKPRTINAQDVETEDQHIPRELLGSKRDNTERLNPDDQDIHIIRAAKMCINAAISSTIAFDGLLPNRFLVTNIHGTALAQFGNMLVLSAAYLSWLGPSHGNHLVPGKRLIELLKRTISLMTNLASLSRIMAVNVEILQAALRKVLETHDKYEVPGMSSDKPGLPSAHSSFGPST</sequence>
<feature type="region of interest" description="Disordered" evidence="2">
    <location>
        <begin position="1"/>
        <end position="243"/>
    </location>
</feature>
<evidence type="ECO:0000313" key="5">
    <source>
        <dbReference type="Proteomes" id="UP000799772"/>
    </source>
</evidence>
<dbReference type="SUPFAM" id="SSF57701">
    <property type="entry name" value="Zn2/Cys6 DNA-binding domain"/>
    <property type="match status" value="1"/>
</dbReference>
<evidence type="ECO:0000256" key="1">
    <source>
        <dbReference type="ARBA" id="ARBA00023242"/>
    </source>
</evidence>
<evidence type="ECO:0000256" key="2">
    <source>
        <dbReference type="SAM" id="MobiDB-lite"/>
    </source>
</evidence>
<dbReference type="OrthoDB" id="5244761at2759"/>
<keyword evidence="1" id="KW-0539">Nucleus</keyword>
<name>A0A9P4MBJ9_9PEZI</name>